<dbReference type="RefSeq" id="WP_124799736.1">
    <property type="nucleotide sequence ID" value="NZ_CP034170.1"/>
</dbReference>
<evidence type="ECO:0000313" key="2">
    <source>
        <dbReference type="Proteomes" id="UP000268084"/>
    </source>
</evidence>
<keyword evidence="2" id="KW-1185">Reference proteome</keyword>
<dbReference type="KEGG" id="nak:EH165_12480"/>
<proteinExistence type="predicted"/>
<accession>A0A3G8ZNC5</accession>
<evidence type="ECO:0000313" key="1">
    <source>
        <dbReference type="EMBL" id="AZI58832.1"/>
    </source>
</evidence>
<sequence>MAEFFADLGALDVLAGQLSLVQAQLGDAETGFSSFTEALGSSAVADSLMSFCSGWEDGRKTMVEEIGSLYGAIVGVKEDYANTEAQLEAAWSQGSVTTADRPGGEV</sequence>
<reference evidence="1 2" key="1">
    <citation type="submission" date="2018-11" db="EMBL/GenBank/DDBJ databases">
        <authorList>
            <person name="Da X."/>
        </authorList>
    </citation>
    <scope>NUCLEOTIDE SEQUENCE [LARGE SCALE GENOMIC DNA]</scope>
    <source>
        <strain evidence="1 2">S14-144</strain>
    </source>
</reference>
<dbReference type="Proteomes" id="UP000268084">
    <property type="component" value="Chromosome"/>
</dbReference>
<reference evidence="1 2" key="2">
    <citation type="submission" date="2018-12" db="EMBL/GenBank/DDBJ databases">
        <title>Nakamurella antarcticus sp. nov., isolated from Antarctica South Shetland Islands soil.</title>
        <authorList>
            <person name="Peng F."/>
        </authorList>
    </citation>
    <scope>NUCLEOTIDE SEQUENCE [LARGE SCALE GENOMIC DNA]</scope>
    <source>
        <strain evidence="1 2">S14-144</strain>
    </source>
</reference>
<dbReference type="OrthoDB" id="5195569at2"/>
<name>A0A3G8ZNC5_9ACTN</name>
<dbReference type="EMBL" id="CP034170">
    <property type="protein sequence ID" value="AZI58832.1"/>
    <property type="molecule type" value="Genomic_DNA"/>
</dbReference>
<evidence type="ECO:0008006" key="3">
    <source>
        <dbReference type="Google" id="ProtNLM"/>
    </source>
</evidence>
<dbReference type="AlphaFoldDB" id="A0A3G8ZNC5"/>
<protein>
    <recommendedName>
        <fullName evidence="3">Excreted virulence factor EspC, type VII ESX diderm</fullName>
    </recommendedName>
</protein>
<organism evidence="1 2">
    <name type="scientific">Nakamurella antarctica</name>
    <dbReference type="NCBI Taxonomy" id="1902245"/>
    <lineage>
        <taxon>Bacteria</taxon>
        <taxon>Bacillati</taxon>
        <taxon>Actinomycetota</taxon>
        <taxon>Actinomycetes</taxon>
        <taxon>Nakamurellales</taxon>
        <taxon>Nakamurellaceae</taxon>
        <taxon>Nakamurella</taxon>
    </lineage>
</organism>
<gene>
    <name evidence="1" type="ORF">EH165_12480</name>
</gene>